<dbReference type="InterPro" id="IPR019530">
    <property type="entry name" value="Intra-flagellar_transport_57"/>
</dbReference>
<evidence type="ECO:0000256" key="2">
    <source>
        <dbReference type="ARBA" id="ARBA00009415"/>
    </source>
</evidence>
<dbReference type="Pfam" id="PF10498">
    <property type="entry name" value="IFT57"/>
    <property type="match status" value="1"/>
</dbReference>
<proteinExistence type="inferred from homology"/>
<comment type="subcellular location">
    <subcellularLocation>
        <location evidence="1">Cell projection</location>
        <location evidence="1">Cilium</location>
    </subcellularLocation>
</comment>
<evidence type="ECO:0008006" key="8">
    <source>
        <dbReference type="Google" id="ProtNLM"/>
    </source>
</evidence>
<organism evidence="6 7">
    <name type="scientific">Batrachochytrium dendrobatidis (strain JEL423)</name>
    <dbReference type="NCBI Taxonomy" id="403673"/>
    <lineage>
        <taxon>Eukaryota</taxon>
        <taxon>Fungi</taxon>
        <taxon>Fungi incertae sedis</taxon>
        <taxon>Chytridiomycota</taxon>
        <taxon>Chytridiomycota incertae sedis</taxon>
        <taxon>Chytridiomycetes</taxon>
        <taxon>Rhizophydiales</taxon>
        <taxon>Rhizophydiales incertae sedis</taxon>
        <taxon>Batrachochytrium</taxon>
    </lineage>
</organism>
<evidence type="ECO:0000256" key="3">
    <source>
        <dbReference type="ARBA" id="ARBA00023069"/>
    </source>
</evidence>
<keyword evidence="3" id="KW-0969">Cilium</keyword>
<dbReference type="GO" id="GO:1905515">
    <property type="term" value="P:non-motile cilium assembly"/>
    <property type="evidence" value="ECO:0007669"/>
    <property type="project" value="TreeGrafter"/>
</dbReference>
<dbReference type="GO" id="GO:0042073">
    <property type="term" value="P:intraciliary transport"/>
    <property type="evidence" value="ECO:0007669"/>
    <property type="project" value="TreeGrafter"/>
</dbReference>
<dbReference type="GO" id="GO:0030992">
    <property type="term" value="C:intraciliary transport particle B"/>
    <property type="evidence" value="ECO:0007669"/>
    <property type="project" value="TreeGrafter"/>
</dbReference>
<dbReference type="PANTHER" id="PTHR16011:SF0">
    <property type="entry name" value="INTRAFLAGELLAR TRANSPORT PROTEIN 57 HOMOLOG"/>
    <property type="match status" value="1"/>
</dbReference>
<dbReference type="GO" id="GO:0005794">
    <property type="term" value="C:Golgi apparatus"/>
    <property type="evidence" value="ECO:0007669"/>
    <property type="project" value="TreeGrafter"/>
</dbReference>
<evidence type="ECO:0000313" key="7">
    <source>
        <dbReference type="Proteomes" id="UP000077115"/>
    </source>
</evidence>
<evidence type="ECO:0000313" key="6">
    <source>
        <dbReference type="EMBL" id="OAJ41884.1"/>
    </source>
</evidence>
<dbReference type="AlphaFoldDB" id="A0A177WQD6"/>
<dbReference type="GO" id="GO:0005815">
    <property type="term" value="C:microtubule organizing center"/>
    <property type="evidence" value="ECO:0007669"/>
    <property type="project" value="TreeGrafter"/>
</dbReference>
<dbReference type="GO" id="GO:0005929">
    <property type="term" value="C:cilium"/>
    <property type="evidence" value="ECO:0007669"/>
    <property type="project" value="UniProtKB-SubCell"/>
</dbReference>
<name>A0A177WQD6_BATDL</name>
<dbReference type="OrthoDB" id="423881at2759"/>
<keyword evidence="4" id="KW-0966">Cell projection</keyword>
<dbReference type="VEuPathDB" id="FungiDB:BDEG_25418"/>
<evidence type="ECO:0000256" key="4">
    <source>
        <dbReference type="ARBA" id="ARBA00023273"/>
    </source>
</evidence>
<keyword evidence="5" id="KW-0175">Coiled coil</keyword>
<dbReference type="EMBL" id="DS022306">
    <property type="protein sequence ID" value="OAJ41884.1"/>
    <property type="molecule type" value="Genomic_DNA"/>
</dbReference>
<evidence type="ECO:0000256" key="5">
    <source>
        <dbReference type="SAM" id="Coils"/>
    </source>
</evidence>
<reference evidence="6 7" key="2">
    <citation type="submission" date="2016-05" db="EMBL/GenBank/DDBJ databases">
        <title>Lineage-specific infection strategies underlie the spectrum of fungal disease in amphibians.</title>
        <authorList>
            <person name="Cuomo C.A."/>
            <person name="Farrer R.A."/>
            <person name="James T."/>
            <person name="Longcore J."/>
            <person name="Birren B."/>
        </authorList>
    </citation>
    <scope>NUCLEOTIDE SEQUENCE [LARGE SCALE GENOMIC DNA]</scope>
    <source>
        <strain evidence="6 7">JEL423</strain>
    </source>
</reference>
<reference evidence="6 7" key="1">
    <citation type="submission" date="2006-10" db="EMBL/GenBank/DDBJ databases">
        <title>The Genome Sequence of Batrachochytrium dendrobatidis JEL423.</title>
        <authorList>
            <consortium name="The Broad Institute Genome Sequencing Platform"/>
            <person name="Birren B."/>
            <person name="Lander E."/>
            <person name="Galagan J."/>
            <person name="Cuomo C."/>
            <person name="Devon K."/>
            <person name="Jaffe D."/>
            <person name="Butler J."/>
            <person name="Alvarez P."/>
            <person name="Gnerre S."/>
            <person name="Grabherr M."/>
            <person name="Kleber M."/>
            <person name="Mauceli E."/>
            <person name="Brockman W."/>
            <person name="Young S."/>
            <person name="LaButti K."/>
            <person name="Sykes S."/>
            <person name="DeCaprio D."/>
            <person name="Crawford M."/>
            <person name="Koehrsen M."/>
            <person name="Engels R."/>
            <person name="Montgomery P."/>
            <person name="Pearson M."/>
            <person name="Howarth C."/>
            <person name="Larson L."/>
            <person name="White J."/>
            <person name="O'Leary S."/>
            <person name="Kodira C."/>
            <person name="Zeng Q."/>
            <person name="Yandava C."/>
            <person name="Alvarado L."/>
            <person name="Longcore J."/>
            <person name="James T."/>
        </authorList>
    </citation>
    <scope>NUCLEOTIDE SEQUENCE [LARGE SCALE GENOMIC DNA]</scope>
    <source>
        <strain evidence="6 7">JEL423</strain>
    </source>
</reference>
<dbReference type="PANTHER" id="PTHR16011">
    <property type="entry name" value="IFT57/HIPPI"/>
    <property type="match status" value="1"/>
</dbReference>
<feature type="coiled-coil region" evidence="5">
    <location>
        <begin position="320"/>
        <end position="347"/>
    </location>
</feature>
<sequence length="398" mass="44536">MSNTNLSTISNTNSSSNVNIGPLSQYSGSTEGLASGLPLASGRNSVSISGNTVVPNMDDILDKLNCLDYVKQFIRPKFYFTAPAVNSNEQFYRFVLLTSWLLKVSNHAFEPAGQFDDPNAVSANIAAELKKAGIQFDYPPTKLKQGYGEAVLFSLQSLVDMAMVSTNYPEEAEVDVDAEVTTEDVEDNTPEVEEDEEMYMGAMQSEKVSSDTKSLAPTSIKIDPSEWKLEVERVTPMLKVQIPNDNKDWRVHIEQINHHQKTIQTCMTDTHVQLAKLHSEIEKTLEKIVSREKYINTQFESQIDQYRTLQDQSSDVRQKYNVLSSNVSELTNELSRISEELDSVKSRMDDLGNGMTDSKPLVGIKQGLARLKTETKQMDLRIGVIEHTLLHAKNNKDG</sequence>
<accession>A0A177WQD6</accession>
<gene>
    <name evidence="6" type="ORF">BDEG_25418</name>
</gene>
<evidence type="ECO:0000256" key="1">
    <source>
        <dbReference type="ARBA" id="ARBA00004138"/>
    </source>
</evidence>
<protein>
    <recommendedName>
        <fullName evidence="8">Intraflagellar transport protein 57</fullName>
    </recommendedName>
</protein>
<dbReference type="STRING" id="403673.A0A177WQD6"/>
<dbReference type="eggNOG" id="KOG0972">
    <property type="taxonomic scope" value="Eukaryota"/>
</dbReference>
<dbReference type="Proteomes" id="UP000077115">
    <property type="component" value="Unassembled WGS sequence"/>
</dbReference>
<comment type="similarity">
    <text evidence="2">Belongs to the IFT57 family.</text>
</comment>